<dbReference type="EMBL" id="CAEY01000760">
    <property type="status" value="NOT_ANNOTATED_CDS"/>
    <property type="molecule type" value="Genomic_DNA"/>
</dbReference>
<accession>T1KZZ9</accession>
<evidence type="ECO:0000313" key="2">
    <source>
        <dbReference type="Proteomes" id="UP000015104"/>
    </source>
</evidence>
<sequence length="120" mass="13521">MATSTLYDLRLNSTIANNSTTITVISFYYTSSICLTLEESKFANQFANDGQNQNDKLNCFQMLIIIKRIVSTSLIGKIDDFLMIGRLVNAVDNYYNFKGSTSDGCSSHFLYKSEKPFNPD</sequence>
<proteinExistence type="predicted"/>
<organism evidence="1 2">
    <name type="scientific">Tetranychus urticae</name>
    <name type="common">Two-spotted spider mite</name>
    <dbReference type="NCBI Taxonomy" id="32264"/>
    <lineage>
        <taxon>Eukaryota</taxon>
        <taxon>Metazoa</taxon>
        <taxon>Ecdysozoa</taxon>
        <taxon>Arthropoda</taxon>
        <taxon>Chelicerata</taxon>
        <taxon>Arachnida</taxon>
        <taxon>Acari</taxon>
        <taxon>Acariformes</taxon>
        <taxon>Trombidiformes</taxon>
        <taxon>Prostigmata</taxon>
        <taxon>Eleutherengona</taxon>
        <taxon>Raphignathae</taxon>
        <taxon>Tetranychoidea</taxon>
        <taxon>Tetranychidae</taxon>
        <taxon>Tetranychus</taxon>
    </lineage>
</organism>
<dbReference type="Proteomes" id="UP000015104">
    <property type="component" value="Unassembled WGS sequence"/>
</dbReference>
<reference evidence="1" key="2">
    <citation type="submission" date="2015-06" db="UniProtKB">
        <authorList>
            <consortium name="EnsemblMetazoa"/>
        </authorList>
    </citation>
    <scope>IDENTIFICATION</scope>
</reference>
<protein>
    <submittedName>
        <fullName evidence="1">Uncharacterized protein</fullName>
    </submittedName>
</protein>
<evidence type="ECO:0000313" key="1">
    <source>
        <dbReference type="EnsemblMetazoa" id="tetur29g00670.1"/>
    </source>
</evidence>
<name>T1KZZ9_TETUR</name>
<keyword evidence="2" id="KW-1185">Reference proteome</keyword>
<dbReference type="AlphaFoldDB" id="T1KZZ9"/>
<reference evidence="2" key="1">
    <citation type="submission" date="2011-08" db="EMBL/GenBank/DDBJ databases">
        <authorList>
            <person name="Rombauts S."/>
        </authorList>
    </citation>
    <scope>NUCLEOTIDE SEQUENCE</scope>
    <source>
        <strain evidence="2">London</strain>
    </source>
</reference>
<dbReference type="EnsemblMetazoa" id="tetur29g00670.1">
    <property type="protein sequence ID" value="tetur29g00670.1"/>
    <property type="gene ID" value="tetur29g00670"/>
</dbReference>
<dbReference type="HOGENOM" id="CLU_2052594_0_0_1"/>